<dbReference type="PROSITE" id="PS00232">
    <property type="entry name" value="CADHERIN_1"/>
    <property type="match status" value="4"/>
</dbReference>
<dbReference type="FunFam" id="2.60.40.60:FF:000004">
    <property type="entry name" value="Protocadherin 1 gamma 2"/>
    <property type="match status" value="1"/>
</dbReference>
<keyword evidence="8 13" id="KW-1133">Transmembrane helix</keyword>
<feature type="region of interest" description="Disordered" evidence="12">
    <location>
        <begin position="929"/>
        <end position="948"/>
    </location>
</feature>
<feature type="domain" description="Cadherin" evidence="14">
    <location>
        <begin position="548"/>
        <end position="652"/>
    </location>
</feature>
<feature type="region of interest" description="Disordered" evidence="12">
    <location>
        <begin position="830"/>
        <end position="849"/>
    </location>
</feature>
<dbReference type="Pfam" id="PF08266">
    <property type="entry name" value="Cadherin_2"/>
    <property type="match status" value="1"/>
</dbReference>
<dbReference type="PROSITE" id="PS50268">
    <property type="entry name" value="CADHERIN_2"/>
    <property type="match status" value="6"/>
</dbReference>
<dbReference type="SMART" id="SM00112">
    <property type="entry name" value="CA"/>
    <property type="match status" value="7"/>
</dbReference>
<evidence type="ECO:0000313" key="16">
    <source>
        <dbReference type="Proteomes" id="UP000507470"/>
    </source>
</evidence>
<feature type="transmembrane region" description="Helical" evidence="13">
    <location>
        <begin position="767"/>
        <end position="791"/>
    </location>
</feature>
<dbReference type="FunFam" id="2.60.40.60:FF:000020">
    <property type="entry name" value="Dachsous cadherin-related 1b"/>
    <property type="match status" value="2"/>
</dbReference>
<comment type="subcellular location">
    <subcellularLocation>
        <location evidence="1">Cell membrane</location>
        <topology evidence="1">Single-pass type I membrane protein</topology>
    </subcellularLocation>
</comment>
<protein>
    <submittedName>
        <fullName evidence="15">PCDHD1</fullName>
    </submittedName>
</protein>
<keyword evidence="5" id="KW-0677">Repeat</keyword>
<dbReference type="PANTHER" id="PTHR24028">
    <property type="entry name" value="CADHERIN-87A"/>
    <property type="match status" value="1"/>
</dbReference>
<feature type="region of interest" description="Disordered" evidence="12">
    <location>
        <begin position="865"/>
        <end position="900"/>
    </location>
</feature>
<keyword evidence="4" id="KW-0732">Signal</keyword>
<evidence type="ECO:0000256" key="7">
    <source>
        <dbReference type="ARBA" id="ARBA00022889"/>
    </source>
</evidence>
<feature type="compositionally biased region" description="Basic and acidic residues" evidence="12">
    <location>
        <begin position="929"/>
        <end position="940"/>
    </location>
</feature>
<feature type="domain" description="Cadherin" evidence="14">
    <location>
        <begin position="337"/>
        <end position="442"/>
    </location>
</feature>
<feature type="compositionally biased region" description="Basic and acidic residues" evidence="12">
    <location>
        <begin position="881"/>
        <end position="898"/>
    </location>
</feature>
<dbReference type="GO" id="GO:0007156">
    <property type="term" value="P:homophilic cell adhesion via plasma membrane adhesion molecules"/>
    <property type="evidence" value="ECO:0007669"/>
    <property type="project" value="InterPro"/>
</dbReference>
<keyword evidence="9 13" id="KW-0472">Membrane</keyword>
<keyword evidence="2" id="KW-1003">Cell membrane</keyword>
<evidence type="ECO:0000313" key="15">
    <source>
        <dbReference type="EMBL" id="CAC5362401.1"/>
    </source>
</evidence>
<dbReference type="GO" id="GO:0005509">
    <property type="term" value="F:calcium ion binding"/>
    <property type="evidence" value="ECO:0007669"/>
    <property type="project" value="UniProtKB-UniRule"/>
</dbReference>
<keyword evidence="16" id="KW-1185">Reference proteome</keyword>
<keyword evidence="7" id="KW-0130">Cell adhesion</keyword>
<dbReference type="PRINTS" id="PR00205">
    <property type="entry name" value="CADHERIN"/>
</dbReference>
<dbReference type="GO" id="GO:0005886">
    <property type="term" value="C:plasma membrane"/>
    <property type="evidence" value="ECO:0007669"/>
    <property type="project" value="UniProtKB-SubCell"/>
</dbReference>
<dbReference type="FunFam" id="2.60.40.60:FF:000275">
    <property type="entry name" value="Si:dkey-30k22.7"/>
    <property type="match status" value="1"/>
</dbReference>
<evidence type="ECO:0000256" key="3">
    <source>
        <dbReference type="ARBA" id="ARBA00022692"/>
    </source>
</evidence>
<evidence type="ECO:0000256" key="5">
    <source>
        <dbReference type="ARBA" id="ARBA00022737"/>
    </source>
</evidence>
<evidence type="ECO:0000259" key="14">
    <source>
        <dbReference type="PROSITE" id="PS50268"/>
    </source>
</evidence>
<evidence type="ECO:0000256" key="12">
    <source>
        <dbReference type="SAM" id="MobiDB-lite"/>
    </source>
</evidence>
<evidence type="ECO:0000256" key="1">
    <source>
        <dbReference type="ARBA" id="ARBA00004251"/>
    </source>
</evidence>
<dbReference type="EMBL" id="CACVKT020000743">
    <property type="protein sequence ID" value="CAC5362401.1"/>
    <property type="molecule type" value="Genomic_DNA"/>
</dbReference>
<evidence type="ECO:0000256" key="9">
    <source>
        <dbReference type="ARBA" id="ARBA00023136"/>
    </source>
</evidence>
<evidence type="ECO:0000256" key="13">
    <source>
        <dbReference type="SAM" id="Phobius"/>
    </source>
</evidence>
<evidence type="ECO:0000256" key="2">
    <source>
        <dbReference type="ARBA" id="ARBA00022475"/>
    </source>
</evidence>
<evidence type="ECO:0000256" key="8">
    <source>
        <dbReference type="ARBA" id="ARBA00022989"/>
    </source>
</evidence>
<dbReference type="InterPro" id="IPR013164">
    <property type="entry name" value="Cadherin_N"/>
</dbReference>
<gene>
    <name evidence="15" type="ORF">MCOR_4170</name>
</gene>
<dbReference type="OrthoDB" id="6252479at2759"/>
<feature type="domain" description="Cadherin" evidence="14">
    <location>
        <begin position="443"/>
        <end position="547"/>
    </location>
</feature>
<dbReference type="AlphaFoldDB" id="A0A6J8A6C7"/>
<feature type="domain" description="Cadherin" evidence="14">
    <location>
        <begin position="656"/>
        <end position="750"/>
    </location>
</feature>
<dbReference type="Proteomes" id="UP000507470">
    <property type="component" value="Unassembled WGS sequence"/>
</dbReference>
<keyword evidence="6 11" id="KW-0106">Calcium</keyword>
<feature type="compositionally biased region" description="Polar residues" evidence="12">
    <location>
        <begin position="867"/>
        <end position="880"/>
    </location>
</feature>
<keyword evidence="10" id="KW-0325">Glycoprotein</keyword>
<reference evidence="15 16" key="1">
    <citation type="submission" date="2020-06" db="EMBL/GenBank/DDBJ databases">
        <authorList>
            <person name="Li R."/>
            <person name="Bekaert M."/>
        </authorList>
    </citation>
    <scope>NUCLEOTIDE SEQUENCE [LARGE SCALE GENOMIC DNA]</scope>
    <source>
        <strain evidence="16">wild</strain>
    </source>
</reference>
<sequence length="967" mass="107054">MAMCRYVTVLSTVFVFIQAADITIFYQILEEQEPPLYLGNVADASKLASIATADEFANMRYSFLKTVGTYFTINENNGALSTNSKLDRETICPFQKSCLLQLRIDINDNKPEFSQSSIVLNIPEDADINTTYPVIGAVDKDMGDNNSLQTYELLPDSGTFGLKFDHSLSGNIEVSILLKQTVDREVLSHYQVYLVAKDGGSPQRSSMLTINVTVTDINDNKPIFSRKQYDITVPEDISVPNKILNITAVDHDAGLNGDVEFTLISSPSSDAQTFFAIDKSTGQLSVIEHLSHTKGAPLSLIVQASDKGTPPKSSQVALTITVTDVNDNPPEININLLSSGSTARANENSPNGTVVAYIGVTDKDTGNNGIVSCSLRDNTFRLSKLSSSQTEYKVLVNKVLDREKDIELVVTVDCQDSGNQPLKTTASFIVQIIDENDNFPEFLKSFYNESMVESDHTGIFIAKVTASDKDEEENAQVRYYVEQGNADKFYADPSTGVIRTTVPFDREMQDVYTFQVLAVDGGQTKAFTSTATVELHILDENDETPRFNQTSYEFKIQENLQSKTFVGMVYATDNDIGDNGKIKYSIKSRNGAVPFHIDPSTGTIQTNGILNREYKNLYTFEVKAEDFGAPSLNSTVNVQVMVLDINDNSPQILYPVQGNGSIKVSHLTPANSVVTKVEAFDPDNGPNGSLSFSIRSRNDNNLFFIESNTGKIFLAHSIQSSEIKDYLLVVEVQDQGITPRSNSTEIKIRIELTKTSASSEASIGQNVLIVITIVCVTIVLSLAIIVIIFLIRRVDNNKLMKDYPPPGKEEFQISETIHLNTNKKSILTKETNLPNGYNTNTLSGGDKKEVSFSLDDHRDSGIFMIANSESGSPKPQQSLKQIHESSSDPNPHEEEHHRMSSIRLHQKLLNSSYNKPLLYHPDDRRQIWSKRHGEDTRSDLSEDVTSDSGRGGRVALLYRVMIITDFS</sequence>
<evidence type="ECO:0000256" key="11">
    <source>
        <dbReference type="PROSITE-ProRule" id="PRU00043"/>
    </source>
</evidence>
<name>A0A6J8A6C7_MYTCO</name>
<proteinExistence type="predicted"/>
<dbReference type="PANTHER" id="PTHR24028:SF146">
    <property type="entry name" value="CADHERIN 96CB, ISOFORM D-RELATED"/>
    <property type="match status" value="1"/>
</dbReference>
<evidence type="ECO:0000256" key="4">
    <source>
        <dbReference type="ARBA" id="ARBA00022729"/>
    </source>
</evidence>
<dbReference type="Gene3D" id="2.60.40.60">
    <property type="entry name" value="Cadherins"/>
    <property type="match status" value="7"/>
</dbReference>
<feature type="domain" description="Cadherin" evidence="14">
    <location>
        <begin position="225"/>
        <end position="332"/>
    </location>
</feature>
<evidence type="ECO:0000256" key="6">
    <source>
        <dbReference type="ARBA" id="ARBA00022837"/>
    </source>
</evidence>
<dbReference type="SUPFAM" id="SSF49313">
    <property type="entry name" value="Cadherin-like"/>
    <property type="match status" value="6"/>
</dbReference>
<organism evidence="15 16">
    <name type="scientific">Mytilus coruscus</name>
    <name type="common">Sea mussel</name>
    <dbReference type="NCBI Taxonomy" id="42192"/>
    <lineage>
        <taxon>Eukaryota</taxon>
        <taxon>Metazoa</taxon>
        <taxon>Spiralia</taxon>
        <taxon>Lophotrochozoa</taxon>
        <taxon>Mollusca</taxon>
        <taxon>Bivalvia</taxon>
        <taxon>Autobranchia</taxon>
        <taxon>Pteriomorphia</taxon>
        <taxon>Mytilida</taxon>
        <taxon>Mytiloidea</taxon>
        <taxon>Mytilidae</taxon>
        <taxon>Mytilinae</taxon>
        <taxon>Mytilus</taxon>
    </lineage>
</organism>
<evidence type="ECO:0000256" key="10">
    <source>
        <dbReference type="ARBA" id="ARBA00023180"/>
    </source>
</evidence>
<dbReference type="InterPro" id="IPR015919">
    <property type="entry name" value="Cadherin-like_sf"/>
</dbReference>
<keyword evidence="3 13" id="KW-0812">Transmembrane</keyword>
<dbReference type="InterPro" id="IPR002126">
    <property type="entry name" value="Cadherin-like_dom"/>
</dbReference>
<dbReference type="CDD" id="cd11304">
    <property type="entry name" value="Cadherin_repeat"/>
    <property type="match status" value="7"/>
</dbReference>
<feature type="domain" description="Cadherin" evidence="14">
    <location>
        <begin position="114"/>
        <end position="224"/>
    </location>
</feature>
<dbReference type="FunFam" id="2.60.40.60:FF:000007">
    <property type="entry name" value="Protocadherin alpha 2"/>
    <property type="match status" value="1"/>
</dbReference>
<accession>A0A6J8A6C7</accession>
<dbReference type="Pfam" id="PF00028">
    <property type="entry name" value="Cadherin"/>
    <property type="match status" value="6"/>
</dbReference>
<feature type="compositionally biased region" description="Polar residues" evidence="12">
    <location>
        <begin position="830"/>
        <end position="843"/>
    </location>
</feature>
<dbReference type="InterPro" id="IPR020894">
    <property type="entry name" value="Cadherin_CS"/>
</dbReference>
<dbReference type="InterPro" id="IPR050174">
    <property type="entry name" value="Protocadherin/Cadherin-CA"/>
</dbReference>